<dbReference type="AlphaFoldDB" id="A0A5B1LGI5"/>
<reference evidence="1 2" key="2">
    <citation type="submission" date="2019-09" db="EMBL/GenBank/DDBJ databases">
        <authorList>
            <person name="Jin C."/>
        </authorList>
    </citation>
    <scope>NUCLEOTIDE SEQUENCE [LARGE SCALE GENOMIC DNA]</scope>
    <source>
        <strain evidence="1 2">BN130099</strain>
    </source>
</reference>
<dbReference type="InterPro" id="IPR011008">
    <property type="entry name" value="Dimeric_a/b-barrel"/>
</dbReference>
<keyword evidence="2" id="KW-1185">Reference proteome</keyword>
<reference evidence="1 2" key="1">
    <citation type="submission" date="2019-09" db="EMBL/GenBank/DDBJ databases">
        <title>Nocardioides panacisoli sp. nov., isolated from the soil of a ginseng field.</title>
        <authorList>
            <person name="Cho C."/>
        </authorList>
    </citation>
    <scope>NUCLEOTIDE SEQUENCE [LARGE SCALE GENOMIC DNA]</scope>
    <source>
        <strain evidence="1 2">BN130099</strain>
    </source>
</reference>
<accession>A0A5B1LGI5</accession>
<dbReference type="RefSeq" id="WP_149728840.1">
    <property type="nucleotide sequence ID" value="NZ_VUJV01000003.1"/>
</dbReference>
<dbReference type="Gene3D" id="3.30.70.100">
    <property type="match status" value="1"/>
</dbReference>
<protein>
    <recommendedName>
        <fullName evidence="3">Antibiotic biosynthesis monooxygenase</fullName>
    </recommendedName>
</protein>
<dbReference type="SUPFAM" id="SSF54909">
    <property type="entry name" value="Dimeric alpha+beta barrel"/>
    <property type="match status" value="1"/>
</dbReference>
<comment type="caution">
    <text evidence="1">The sequence shown here is derived from an EMBL/GenBank/DDBJ whole genome shotgun (WGS) entry which is preliminary data.</text>
</comment>
<evidence type="ECO:0000313" key="2">
    <source>
        <dbReference type="Proteomes" id="UP000325003"/>
    </source>
</evidence>
<proteinExistence type="predicted"/>
<sequence>MSVLVTVKVAADVELFQKSLDARGDEFVAISQRGKAAGAIHHEFGVGPDYVLVIDEWDTAENFEAFFTSPELQAFIPTIGGDTSVPPEITFATALDSLDKF</sequence>
<dbReference type="Proteomes" id="UP000325003">
    <property type="component" value="Unassembled WGS sequence"/>
</dbReference>
<dbReference type="EMBL" id="VUJV01000003">
    <property type="protein sequence ID" value="KAA1419506.1"/>
    <property type="molecule type" value="Genomic_DNA"/>
</dbReference>
<organism evidence="1 2">
    <name type="scientific">Nocardioides humilatus</name>
    <dbReference type="NCBI Taxonomy" id="2607660"/>
    <lineage>
        <taxon>Bacteria</taxon>
        <taxon>Bacillati</taxon>
        <taxon>Actinomycetota</taxon>
        <taxon>Actinomycetes</taxon>
        <taxon>Propionibacteriales</taxon>
        <taxon>Nocardioidaceae</taxon>
        <taxon>Nocardioides</taxon>
    </lineage>
</organism>
<gene>
    <name evidence="1" type="ORF">F0U44_13850</name>
</gene>
<evidence type="ECO:0000313" key="1">
    <source>
        <dbReference type="EMBL" id="KAA1419506.1"/>
    </source>
</evidence>
<evidence type="ECO:0008006" key="3">
    <source>
        <dbReference type="Google" id="ProtNLM"/>
    </source>
</evidence>
<name>A0A5B1LGI5_9ACTN</name>